<reference evidence="2" key="1">
    <citation type="submission" date="2020-01" db="EMBL/GenBank/DDBJ databases">
        <title>Insect and environment-associated Actinomycetes.</title>
        <authorList>
            <person name="Currrie C."/>
            <person name="Chevrette M."/>
            <person name="Carlson C."/>
            <person name="Stubbendieck R."/>
            <person name="Wendt-Pienkowski E."/>
        </authorList>
    </citation>
    <scope>NUCLEOTIDE SEQUENCE</scope>
    <source>
        <strain evidence="2">SID7499</strain>
    </source>
</reference>
<evidence type="ECO:0000313" key="2">
    <source>
        <dbReference type="EMBL" id="NEE07514.1"/>
    </source>
</evidence>
<dbReference type="AlphaFoldDB" id="A0A6G3WPY0"/>
<name>A0A6G3WPY0_9ACTN</name>
<gene>
    <name evidence="2" type="ORF">G3M58_13770</name>
</gene>
<accession>A0A6G3WPY0</accession>
<feature type="compositionally biased region" description="Low complexity" evidence="1">
    <location>
        <begin position="49"/>
        <end position="58"/>
    </location>
</feature>
<evidence type="ECO:0000256" key="1">
    <source>
        <dbReference type="SAM" id="MobiDB-lite"/>
    </source>
</evidence>
<sequence length="131" mass="13006">MTAVAFAGTTWLCGALLLPPVMRDSAVRWTVACGAGAALAALAAMWGHGHARGGSTTPGPAPAPGNRSVAIQGSNSGAVSTGDTRVRPDASPPPSRRGRRTAASQGERAITIRGDNHGTLSTGDTHGGTAP</sequence>
<proteinExistence type="predicted"/>
<comment type="caution">
    <text evidence="2">The sequence shown here is derived from an EMBL/GenBank/DDBJ whole genome shotgun (WGS) entry which is preliminary data.</text>
</comment>
<dbReference type="EMBL" id="JAAGMN010001396">
    <property type="protein sequence ID" value="NEE07514.1"/>
    <property type="molecule type" value="Genomic_DNA"/>
</dbReference>
<protein>
    <submittedName>
        <fullName evidence="2">Uncharacterized protein</fullName>
    </submittedName>
</protein>
<organism evidence="2">
    <name type="scientific">Streptomyces sp. SID7499</name>
    <dbReference type="NCBI Taxonomy" id="2706086"/>
    <lineage>
        <taxon>Bacteria</taxon>
        <taxon>Bacillati</taxon>
        <taxon>Actinomycetota</taxon>
        <taxon>Actinomycetes</taxon>
        <taxon>Kitasatosporales</taxon>
        <taxon>Streptomycetaceae</taxon>
        <taxon>Streptomyces</taxon>
    </lineage>
</organism>
<feature type="compositionally biased region" description="Polar residues" evidence="1">
    <location>
        <begin position="69"/>
        <end position="83"/>
    </location>
</feature>
<feature type="region of interest" description="Disordered" evidence="1">
    <location>
        <begin position="49"/>
        <end position="131"/>
    </location>
</feature>